<feature type="compositionally biased region" description="Low complexity" evidence="1">
    <location>
        <begin position="117"/>
        <end position="132"/>
    </location>
</feature>
<name>A0A1X7UDN0_AMPQE</name>
<proteinExistence type="predicted"/>
<feature type="region of interest" description="Disordered" evidence="1">
    <location>
        <begin position="117"/>
        <end position="142"/>
    </location>
</feature>
<feature type="compositionally biased region" description="Low complexity" evidence="1">
    <location>
        <begin position="55"/>
        <end position="71"/>
    </location>
</feature>
<evidence type="ECO:0000313" key="2">
    <source>
        <dbReference type="EnsemblMetazoa" id="Aqu2.1.25583_001"/>
    </source>
</evidence>
<evidence type="ECO:0000256" key="1">
    <source>
        <dbReference type="SAM" id="MobiDB-lite"/>
    </source>
</evidence>
<feature type="compositionally biased region" description="Polar residues" evidence="1">
    <location>
        <begin position="78"/>
        <end position="87"/>
    </location>
</feature>
<dbReference type="EnsemblMetazoa" id="Aqu2.1.25583_001">
    <property type="protein sequence ID" value="Aqu2.1.25583_001"/>
    <property type="gene ID" value="Aqu2.1.25583"/>
</dbReference>
<accession>A0A1X7UDN0</accession>
<organism evidence="2">
    <name type="scientific">Amphimedon queenslandica</name>
    <name type="common">Sponge</name>
    <dbReference type="NCBI Taxonomy" id="400682"/>
    <lineage>
        <taxon>Eukaryota</taxon>
        <taxon>Metazoa</taxon>
        <taxon>Porifera</taxon>
        <taxon>Demospongiae</taxon>
        <taxon>Heteroscleromorpha</taxon>
        <taxon>Haplosclerida</taxon>
        <taxon>Niphatidae</taxon>
        <taxon>Amphimedon</taxon>
    </lineage>
</organism>
<dbReference type="AlphaFoldDB" id="A0A1X7UDN0"/>
<sequence>MENSNQLLHFLTAATSNLQSALSQPSNGKKVNHRKYIQKRLQRSNGSNKLRKNNTTKTVSSSSTASVTTVTGPRPQPVATTAGSVTQQQPMYWQPPAMTSTYEQYYFSPSSSPLPLSSAYSSPPYSASFSRPPSCPIPPPVSQEEDELESLLTEIGLNGSTNPVSNMMMAPTHTTSHPPVSVATTSSSLSATSLDVYLPSDSPLSDFSDIDDSVCSAYSSPRNPSPVCYPPTAPSPHVQSRVATASCEWLQPTMLGGSNSVGGTGVLPTSYDAMPNLGPSLNDWNFSQLSDLHVLP</sequence>
<reference evidence="2" key="1">
    <citation type="submission" date="2017-05" db="UniProtKB">
        <authorList>
            <consortium name="EnsemblMetazoa"/>
        </authorList>
    </citation>
    <scope>IDENTIFICATION</scope>
</reference>
<protein>
    <submittedName>
        <fullName evidence="2">Uncharacterized protein</fullName>
    </submittedName>
</protein>
<feature type="region of interest" description="Disordered" evidence="1">
    <location>
        <begin position="40"/>
        <end position="87"/>
    </location>
</feature>
<dbReference type="InParanoid" id="A0A1X7UDN0"/>